<evidence type="ECO:0000256" key="1">
    <source>
        <dbReference type="SAM" id="Phobius"/>
    </source>
</evidence>
<evidence type="ECO:0000313" key="2">
    <source>
        <dbReference type="EMBL" id="SDB96804.1"/>
    </source>
</evidence>
<protein>
    <submittedName>
        <fullName evidence="2">Uncharacterized protein</fullName>
    </submittedName>
</protein>
<dbReference type="EMBL" id="FMYO01000002">
    <property type="protein sequence ID" value="SDB96804.1"/>
    <property type="molecule type" value="Genomic_DNA"/>
</dbReference>
<feature type="transmembrane region" description="Helical" evidence="1">
    <location>
        <begin position="34"/>
        <end position="52"/>
    </location>
</feature>
<keyword evidence="3" id="KW-1185">Reference proteome</keyword>
<dbReference type="STRING" id="1226327.SAMN05421732_102171"/>
<organism evidence="2 3">
    <name type="scientific">Acinetobacter kookii</name>
    <dbReference type="NCBI Taxonomy" id="1226327"/>
    <lineage>
        <taxon>Bacteria</taxon>
        <taxon>Pseudomonadati</taxon>
        <taxon>Pseudomonadota</taxon>
        <taxon>Gammaproteobacteria</taxon>
        <taxon>Moraxellales</taxon>
        <taxon>Moraxellaceae</taxon>
        <taxon>Acinetobacter</taxon>
    </lineage>
</organism>
<keyword evidence="1" id="KW-0472">Membrane</keyword>
<accession>A0A1G6HRK2</accession>
<keyword evidence="1" id="KW-0812">Transmembrane</keyword>
<dbReference type="Proteomes" id="UP000243468">
    <property type="component" value="Unassembled WGS sequence"/>
</dbReference>
<proteinExistence type="predicted"/>
<name>A0A1G6HRK2_9GAMM</name>
<sequence>MKRDFIPAVLLTLISISIPSYTFAHSLYPTYIIMGGGMLVVFVLAIYVFYAIRKSIQLHINKPTK</sequence>
<dbReference type="AlphaFoldDB" id="A0A1G6HRK2"/>
<reference evidence="3" key="1">
    <citation type="submission" date="2016-09" db="EMBL/GenBank/DDBJ databases">
        <authorList>
            <person name="Varghese N."/>
            <person name="Submissions S."/>
        </authorList>
    </citation>
    <scope>NUCLEOTIDE SEQUENCE [LARGE SCALE GENOMIC DNA]</scope>
    <source>
        <strain evidence="3">ANC 4667</strain>
    </source>
</reference>
<evidence type="ECO:0000313" key="3">
    <source>
        <dbReference type="Proteomes" id="UP000243468"/>
    </source>
</evidence>
<gene>
    <name evidence="2" type="ORF">SAMN05421732_102171</name>
</gene>
<keyword evidence="1" id="KW-1133">Transmembrane helix</keyword>